<dbReference type="Proteomes" id="UP001066276">
    <property type="component" value="Chromosome 5"/>
</dbReference>
<feature type="compositionally biased region" description="Basic residues" evidence="1">
    <location>
        <begin position="1"/>
        <end position="12"/>
    </location>
</feature>
<dbReference type="AlphaFoldDB" id="A0AAV7R9D3"/>
<dbReference type="EMBL" id="JANPWB010000009">
    <property type="protein sequence ID" value="KAJ1149101.1"/>
    <property type="molecule type" value="Genomic_DNA"/>
</dbReference>
<comment type="caution">
    <text evidence="2">The sequence shown here is derived from an EMBL/GenBank/DDBJ whole genome shotgun (WGS) entry which is preliminary data.</text>
</comment>
<accession>A0AAV7R9D3</accession>
<organism evidence="2 3">
    <name type="scientific">Pleurodeles waltl</name>
    <name type="common">Iberian ribbed newt</name>
    <dbReference type="NCBI Taxonomy" id="8319"/>
    <lineage>
        <taxon>Eukaryota</taxon>
        <taxon>Metazoa</taxon>
        <taxon>Chordata</taxon>
        <taxon>Craniata</taxon>
        <taxon>Vertebrata</taxon>
        <taxon>Euteleostomi</taxon>
        <taxon>Amphibia</taxon>
        <taxon>Batrachia</taxon>
        <taxon>Caudata</taxon>
        <taxon>Salamandroidea</taxon>
        <taxon>Salamandridae</taxon>
        <taxon>Pleurodelinae</taxon>
        <taxon>Pleurodeles</taxon>
    </lineage>
</organism>
<feature type="compositionally biased region" description="Basic residues" evidence="1">
    <location>
        <begin position="33"/>
        <end position="51"/>
    </location>
</feature>
<keyword evidence="3" id="KW-1185">Reference proteome</keyword>
<name>A0AAV7R9D3_PLEWA</name>
<protein>
    <submittedName>
        <fullName evidence="2">Uncharacterized protein</fullName>
    </submittedName>
</protein>
<reference evidence="2" key="1">
    <citation type="journal article" date="2022" name="bioRxiv">
        <title>Sequencing and chromosome-scale assembly of the giantPleurodeles waltlgenome.</title>
        <authorList>
            <person name="Brown T."/>
            <person name="Elewa A."/>
            <person name="Iarovenko S."/>
            <person name="Subramanian E."/>
            <person name="Araus A.J."/>
            <person name="Petzold A."/>
            <person name="Susuki M."/>
            <person name="Suzuki K.-i.T."/>
            <person name="Hayashi T."/>
            <person name="Toyoda A."/>
            <person name="Oliveira C."/>
            <person name="Osipova E."/>
            <person name="Leigh N.D."/>
            <person name="Simon A."/>
            <person name="Yun M.H."/>
        </authorList>
    </citation>
    <scope>NUCLEOTIDE SEQUENCE</scope>
    <source>
        <strain evidence="2">20211129_DDA</strain>
        <tissue evidence="2">Liver</tissue>
    </source>
</reference>
<gene>
    <name evidence="2" type="ORF">NDU88_001919</name>
</gene>
<evidence type="ECO:0000313" key="3">
    <source>
        <dbReference type="Proteomes" id="UP001066276"/>
    </source>
</evidence>
<sequence length="187" mass="20867">MTLTRERKKAAKSQRQGSPGEDQIEQWSESTGRKKKNPPNSKKTSHKSLIHNKKEGYKITDFLITKMTANPIKALNGTVSSSPRLAIDSETMAAVAVKSPQDTETPRVDTVVTNSLNPYSSNPGLTINAEIQNCYQFDSFFTLNLNNWSQSSTSHIVQPLQEENDTDCIMMEDHPLIDLSETCSDTF</sequence>
<proteinExistence type="predicted"/>
<evidence type="ECO:0000256" key="1">
    <source>
        <dbReference type="SAM" id="MobiDB-lite"/>
    </source>
</evidence>
<evidence type="ECO:0000313" key="2">
    <source>
        <dbReference type="EMBL" id="KAJ1149101.1"/>
    </source>
</evidence>
<feature type="region of interest" description="Disordered" evidence="1">
    <location>
        <begin position="1"/>
        <end position="51"/>
    </location>
</feature>